<dbReference type="Pfam" id="PF07228">
    <property type="entry name" value="SpoIIE"/>
    <property type="match status" value="1"/>
</dbReference>
<dbReference type="PROSITE" id="PS51746">
    <property type="entry name" value="PPM_2"/>
    <property type="match status" value="1"/>
</dbReference>
<accession>A0A6P1ZQH1</accession>
<dbReference type="InterPro" id="IPR001789">
    <property type="entry name" value="Sig_transdc_resp-reg_receiver"/>
</dbReference>
<dbReference type="PROSITE" id="PS50110">
    <property type="entry name" value="RESPONSE_REGULATORY"/>
    <property type="match status" value="1"/>
</dbReference>
<dbReference type="Gene3D" id="3.40.50.2300">
    <property type="match status" value="1"/>
</dbReference>
<dbReference type="Pfam" id="PF00072">
    <property type="entry name" value="Response_reg"/>
    <property type="match status" value="1"/>
</dbReference>
<evidence type="ECO:0000256" key="2">
    <source>
        <dbReference type="PROSITE-ProRule" id="PRU00169"/>
    </source>
</evidence>
<dbReference type="InterPro" id="IPR052016">
    <property type="entry name" value="Bact_Sigma-Reg"/>
</dbReference>
<dbReference type="Proteomes" id="UP000434052">
    <property type="component" value="Unassembled WGS sequence"/>
</dbReference>
<proteinExistence type="predicted"/>
<comment type="caution">
    <text evidence="5">The sequence shown here is derived from an EMBL/GenBank/DDBJ whole genome shotgun (WGS) entry which is preliminary data.</text>
</comment>
<evidence type="ECO:0000313" key="5">
    <source>
        <dbReference type="EMBL" id="TVM36737.1"/>
    </source>
</evidence>
<evidence type="ECO:0000259" key="3">
    <source>
        <dbReference type="PROSITE" id="PS50110"/>
    </source>
</evidence>
<dbReference type="InterPro" id="IPR001932">
    <property type="entry name" value="PPM-type_phosphatase-like_dom"/>
</dbReference>
<feature type="modified residue" description="4-aspartylphosphate" evidence="2">
    <location>
        <position position="59"/>
    </location>
</feature>
<dbReference type="PANTHER" id="PTHR43156:SF2">
    <property type="entry name" value="STAGE II SPORULATION PROTEIN E"/>
    <property type="match status" value="1"/>
</dbReference>
<dbReference type="EMBL" id="QMIF01000001">
    <property type="protein sequence ID" value="TVM36737.1"/>
    <property type="molecule type" value="Genomic_DNA"/>
</dbReference>
<protein>
    <submittedName>
        <fullName evidence="5">Response regulator receiver protein</fullName>
    </submittedName>
</protein>
<keyword evidence="1" id="KW-0378">Hydrolase</keyword>
<organism evidence="5 6">
    <name type="scientific">Oceanidesulfovibrio marinus</name>
    <dbReference type="NCBI Taxonomy" id="370038"/>
    <lineage>
        <taxon>Bacteria</taxon>
        <taxon>Pseudomonadati</taxon>
        <taxon>Thermodesulfobacteriota</taxon>
        <taxon>Desulfovibrionia</taxon>
        <taxon>Desulfovibrionales</taxon>
        <taxon>Desulfovibrionaceae</taxon>
        <taxon>Oceanidesulfovibrio</taxon>
    </lineage>
</organism>
<dbReference type="AlphaFoldDB" id="A0A6P1ZQH1"/>
<sequence>MTTNAMQQNVRILIVDDSRTMRQALETILAERYEVRTARDGRHALEVLDSFAPNILLLDIIMPRLDGFGVIEHIRRVRRDEQTFIIMLTAESAQDIKPKALNLGANDFLLKPFDQVELLARIGVAARQVRLTQELHHSMERISREIETVAALQTRLLPKESPYLEKVQLQSLYRPSGQASGDYFDYAVLNDDVLRVAIADVSGHGARAAFLMAIVRTLFKLSLEHDLSIEETMRTINSHLVDIIGDEADFVTAFAADLNLKKSTLSYINAGHCPGLLHTAGGTNVQLNSTHPLLGFFPIDFGCRTLPFSEEYSLFLFTDGFYEWERKPGVFFELDDFLELAEGLMPTKESFLENLIASLKAAGGKLPVFRDDLTALWVHRGEADG</sequence>
<dbReference type="SUPFAM" id="SSF81606">
    <property type="entry name" value="PP2C-like"/>
    <property type="match status" value="1"/>
</dbReference>
<feature type="domain" description="Response regulatory" evidence="3">
    <location>
        <begin position="11"/>
        <end position="126"/>
    </location>
</feature>
<name>A0A6P1ZQH1_9BACT</name>
<evidence type="ECO:0000256" key="1">
    <source>
        <dbReference type="ARBA" id="ARBA00022801"/>
    </source>
</evidence>
<dbReference type="OrthoDB" id="20101at2"/>
<dbReference type="RefSeq" id="WP_144233788.1">
    <property type="nucleotide sequence ID" value="NZ_QMIF01000001.1"/>
</dbReference>
<gene>
    <name evidence="5" type="ORF">DQK91_02115</name>
</gene>
<dbReference type="InterPro" id="IPR036457">
    <property type="entry name" value="PPM-type-like_dom_sf"/>
</dbReference>
<feature type="domain" description="PPM-type phosphatase" evidence="4">
    <location>
        <begin position="166"/>
        <end position="380"/>
    </location>
</feature>
<dbReference type="SMART" id="SM00331">
    <property type="entry name" value="PP2C_SIG"/>
    <property type="match status" value="1"/>
</dbReference>
<dbReference type="SUPFAM" id="SSF52172">
    <property type="entry name" value="CheY-like"/>
    <property type="match status" value="1"/>
</dbReference>
<dbReference type="SMART" id="SM00448">
    <property type="entry name" value="REC"/>
    <property type="match status" value="1"/>
</dbReference>
<dbReference type="PANTHER" id="PTHR43156">
    <property type="entry name" value="STAGE II SPORULATION PROTEIN E-RELATED"/>
    <property type="match status" value="1"/>
</dbReference>
<reference evidence="5 6" key="1">
    <citation type="submission" date="2018-06" db="EMBL/GenBank/DDBJ databases">
        <title>Complete genome of Desulfovibrio marinus P48SEP.</title>
        <authorList>
            <person name="Crispim J.S."/>
            <person name="Vidigal P.M.P."/>
            <person name="Silva L.C.F."/>
            <person name="Araujo L.C."/>
            <person name="Laguardia C.N."/>
            <person name="Dias R.S."/>
            <person name="Sousa M.P."/>
            <person name="Paula S.O."/>
            <person name="Silva C."/>
        </authorList>
    </citation>
    <scope>NUCLEOTIDE SEQUENCE [LARGE SCALE GENOMIC DNA]</scope>
    <source>
        <strain evidence="5 6">P48SEP</strain>
    </source>
</reference>
<dbReference type="Gene3D" id="3.60.40.10">
    <property type="entry name" value="PPM-type phosphatase domain"/>
    <property type="match status" value="1"/>
</dbReference>
<evidence type="ECO:0000313" key="6">
    <source>
        <dbReference type="Proteomes" id="UP000434052"/>
    </source>
</evidence>
<keyword evidence="2" id="KW-0597">Phosphoprotein</keyword>
<dbReference type="GO" id="GO:0000160">
    <property type="term" value="P:phosphorelay signal transduction system"/>
    <property type="evidence" value="ECO:0007669"/>
    <property type="project" value="InterPro"/>
</dbReference>
<evidence type="ECO:0000259" key="4">
    <source>
        <dbReference type="PROSITE" id="PS51746"/>
    </source>
</evidence>
<dbReference type="GO" id="GO:0016791">
    <property type="term" value="F:phosphatase activity"/>
    <property type="evidence" value="ECO:0007669"/>
    <property type="project" value="TreeGrafter"/>
</dbReference>
<dbReference type="InterPro" id="IPR011006">
    <property type="entry name" value="CheY-like_superfamily"/>
</dbReference>